<feature type="domain" description="SANT" evidence="3">
    <location>
        <begin position="876"/>
        <end position="927"/>
    </location>
</feature>
<evidence type="ECO:0000259" key="4">
    <source>
        <dbReference type="PROSITE" id="PS51294"/>
    </source>
</evidence>
<feature type="domain" description="HTH myb-type" evidence="4">
    <location>
        <begin position="885"/>
        <end position="927"/>
    </location>
</feature>
<feature type="domain" description="Myb-like" evidence="2">
    <location>
        <begin position="873"/>
        <end position="923"/>
    </location>
</feature>
<feature type="region of interest" description="Disordered" evidence="1">
    <location>
        <begin position="715"/>
        <end position="735"/>
    </location>
</feature>
<comment type="caution">
    <text evidence="5">The sequence shown here is derived from an EMBL/GenBank/DDBJ whole genome shotgun (WGS) entry which is preliminary data.</text>
</comment>
<dbReference type="PROSITE" id="PS51293">
    <property type="entry name" value="SANT"/>
    <property type="match status" value="2"/>
</dbReference>
<dbReference type="PROSITE" id="PS51294">
    <property type="entry name" value="HTH_MYB"/>
    <property type="match status" value="1"/>
</dbReference>
<reference evidence="5" key="1">
    <citation type="submission" date="2023-07" db="EMBL/GenBank/DDBJ databases">
        <authorList>
            <consortium name="AG Swart"/>
            <person name="Singh M."/>
            <person name="Singh A."/>
            <person name="Seah K."/>
            <person name="Emmerich C."/>
        </authorList>
    </citation>
    <scope>NUCLEOTIDE SEQUENCE</scope>
    <source>
        <strain evidence="5">DP1</strain>
    </source>
</reference>
<dbReference type="SUPFAM" id="SSF46689">
    <property type="entry name" value="Homeodomain-like"/>
    <property type="match status" value="2"/>
</dbReference>
<feature type="compositionally biased region" description="Low complexity" evidence="1">
    <location>
        <begin position="1062"/>
        <end position="1082"/>
    </location>
</feature>
<accession>A0AAD1XI67</accession>
<feature type="domain" description="SANT" evidence="3">
    <location>
        <begin position="462"/>
        <end position="513"/>
    </location>
</feature>
<feature type="compositionally biased region" description="Polar residues" evidence="1">
    <location>
        <begin position="841"/>
        <end position="861"/>
    </location>
</feature>
<evidence type="ECO:0000313" key="6">
    <source>
        <dbReference type="Proteomes" id="UP001295684"/>
    </source>
</evidence>
<dbReference type="EMBL" id="CAMPGE010014424">
    <property type="protein sequence ID" value="CAI2373097.1"/>
    <property type="molecule type" value="Genomic_DNA"/>
</dbReference>
<dbReference type="Gene3D" id="1.20.58.1880">
    <property type="match status" value="1"/>
</dbReference>
<name>A0AAD1XI67_EUPCR</name>
<feature type="compositionally biased region" description="Basic and acidic residues" evidence="1">
    <location>
        <begin position="953"/>
        <end position="963"/>
    </location>
</feature>
<dbReference type="Gene3D" id="1.10.10.60">
    <property type="entry name" value="Homeodomain-like"/>
    <property type="match status" value="1"/>
</dbReference>
<dbReference type="InterPro" id="IPR017930">
    <property type="entry name" value="Myb_dom"/>
</dbReference>
<feature type="region of interest" description="Disordered" evidence="1">
    <location>
        <begin position="27"/>
        <end position="67"/>
    </location>
</feature>
<gene>
    <name evidence="5" type="ORF">ECRASSUSDP1_LOCUS14435</name>
</gene>
<feature type="region of interest" description="Disordered" evidence="1">
    <location>
        <begin position="938"/>
        <end position="1042"/>
    </location>
</feature>
<dbReference type="AlphaFoldDB" id="A0AAD1XI67"/>
<organism evidence="5 6">
    <name type="scientific">Euplotes crassus</name>
    <dbReference type="NCBI Taxonomy" id="5936"/>
    <lineage>
        <taxon>Eukaryota</taxon>
        <taxon>Sar</taxon>
        <taxon>Alveolata</taxon>
        <taxon>Ciliophora</taxon>
        <taxon>Intramacronucleata</taxon>
        <taxon>Spirotrichea</taxon>
        <taxon>Hypotrichia</taxon>
        <taxon>Euplotida</taxon>
        <taxon>Euplotidae</taxon>
        <taxon>Moneuplotes</taxon>
    </lineage>
</organism>
<dbReference type="CDD" id="cd00167">
    <property type="entry name" value="SANT"/>
    <property type="match status" value="1"/>
</dbReference>
<proteinExistence type="predicted"/>
<feature type="region of interest" description="Disordered" evidence="1">
    <location>
        <begin position="378"/>
        <end position="409"/>
    </location>
</feature>
<feature type="compositionally biased region" description="Acidic residues" evidence="1">
    <location>
        <begin position="1083"/>
        <end position="1096"/>
    </location>
</feature>
<protein>
    <submittedName>
        <fullName evidence="5">Uncharacterized protein</fullName>
    </submittedName>
</protein>
<evidence type="ECO:0000259" key="2">
    <source>
        <dbReference type="PROSITE" id="PS50090"/>
    </source>
</evidence>
<dbReference type="InterPro" id="IPR009057">
    <property type="entry name" value="Homeodomain-like_sf"/>
</dbReference>
<feature type="region of interest" description="Disordered" evidence="1">
    <location>
        <begin position="1062"/>
        <end position="1096"/>
    </location>
</feature>
<feature type="compositionally biased region" description="Basic residues" evidence="1">
    <location>
        <begin position="1030"/>
        <end position="1039"/>
    </location>
</feature>
<dbReference type="PROSITE" id="PS50090">
    <property type="entry name" value="MYB_LIKE"/>
    <property type="match status" value="1"/>
</dbReference>
<sequence>MYPNSGPSGPQRADYNIESSLRVMTSNIGPLRIPTPQKDVYNTPLRPPQGQNNPEKDTPESKGGQAQNLLVNKSIYSDLKSDISKKYYPPKCSYRGGNEAKGITTTDMLKIIALKNECMHKVGIIKLNEIDNDILILEKAIKEEDSHIDVLKHNIVNTSDVDGSNFAYRNNLKFHSTQPLGTDTQSKIKSYLSEHLSNFKPHNKKTIQLIEQIKSQNAEIIKKNGRIFDKNFSKPIQNFELIEEKKQERKNKYIKEKLNLTVLPNLNQDTKIFMDLDVQYDFIPTNEEYLRRMRLDFISKKDKVVNFIRKSIKTKAQKEIFYHHKFDHDYLEWSKRVSKSNESPSNMKKGSTDWHSDLRQKDGDLLKEILEKDSAIPTEDFTPQLQKTQSKRTTNNSRGQWMDKKKDHDEDEEGYDREIELFRKGKAHIIKANYNHYKQEFFGIEPTHKSILDLIRYDYDYKSSDIWSLEDIRNFMVQYLNYPKDFNKITSFFNNKTNKDIVNFYFNFKFHFQLVKHVMEIERPKYRELKKSGYPSRSTAYNNYAIRPNHKKIEYINQAADEVIKEITSKYYQEYEDYSQSKFGLPVTKFTTFQLMKIFSNSSSDRNNLQTKHKKREQMYEEAKKRSNTECVKLVYRPPNTDIGPWTCAYFDEVMKNGEEVEAKLLSNFQPLKQALDARESQILTDTQKFVLNSKRLTDVVPQRKIFDRINSKTKNKKQEEITMQEDNNPEDEEDIENYEEGYQGRYQPDFLLLEKNLSCDSEMAIESDKEETIKFSNSAYDKVNKATPTSKNNDSEQLTQTYEMGISTSHAYMRENKPQIKKTEAPFIPNKSFNHEDLSIRSSSIGHEKVNSTSSMQRSSKYPKPQFSRTASERKSMAHWIEPEKEEFKKQLSIHGKDWKRISDVITNKTEKQIRNFYQNYKKKLKLEELLPARDKLDLERSNEGQSPKNMKSSERSYEPKKKSNYALENTVHKGKKGRPSTKSASPFKKRSKRRKIESSENESEPSLEEVKESQSESSSSSEEENRKRVAKAKRKDATKHTTYCSLCKCSKPCLCRQELISQSSSKSSSSSEQSSQNSDDSSQEMDNDIDEESL</sequence>
<dbReference type="SMART" id="SM00717">
    <property type="entry name" value="SANT"/>
    <property type="match status" value="2"/>
</dbReference>
<dbReference type="InterPro" id="IPR001005">
    <property type="entry name" value="SANT/Myb"/>
</dbReference>
<dbReference type="Pfam" id="PF00249">
    <property type="entry name" value="Myb_DNA-binding"/>
    <property type="match status" value="1"/>
</dbReference>
<evidence type="ECO:0000259" key="3">
    <source>
        <dbReference type="PROSITE" id="PS51293"/>
    </source>
</evidence>
<evidence type="ECO:0000256" key="1">
    <source>
        <dbReference type="SAM" id="MobiDB-lite"/>
    </source>
</evidence>
<dbReference type="Proteomes" id="UP001295684">
    <property type="component" value="Unassembled WGS sequence"/>
</dbReference>
<feature type="region of interest" description="Disordered" evidence="1">
    <location>
        <begin position="841"/>
        <end position="876"/>
    </location>
</feature>
<evidence type="ECO:0000313" key="5">
    <source>
        <dbReference type="EMBL" id="CAI2373097.1"/>
    </source>
</evidence>
<dbReference type="InterPro" id="IPR017884">
    <property type="entry name" value="SANT_dom"/>
</dbReference>
<feature type="compositionally biased region" description="Polar residues" evidence="1">
    <location>
        <begin position="381"/>
        <end position="399"/>
    </location>
</feature>
<keyword evidence="6" id="KW-1185">Reference proteome</keyword>